<name>G0VEI5_NAUCA</name>
<dbReference type="GO" id="GO:0043022">
    <property type="term" value="F:ribosome binding"/>
    <property type="evidence" value="ECO:0007669"/>
    <property type="project" value="EnsemblFungi"/>
</dbReference>
<dbReference type="FunCoup" id="G0VEI5">
    <property type="interactions" value="326"/>
</dbReference>
<feature type="domain" description="ABC transporter" evidence="9">
    <location>
        <begin position="566"/>
        <end position="782"/>
    </location>
</feature>
<dbReference type="InterPro" id="IPR047038">
    <property type="entry name" value="eEF3_chromodomain-like_sf"/>
</dbReference>
<feature type="region of interest" description="Disordered" evidence="7">
    <location>
        <begin position="103"/>
        <end position="125"/>
    </location>
</feature>
<evidence type="ECO:0000256" key="6">
    <source>
        <dbReference type="ARBA" id="ARBA00022840"/>
    </source>
</evidence>
<reference evidence="10 11" key="1">
    <citation type="journal article" date="2011" name="Proc. Natl. Acad. Sci. U.S.A.">
        <title>Evolutionary erosion of yeast sex chromosomes by mating-type switching accidents.</title>
        <authorList>
            <person name="Gordon J.L."/>
            <person name="Armisen D."/>
            <person name="Proux-Wera E."/>
            <person name="Oheigeartaigh S.S."/>
            <person name="Byrne K.P."/>
            <person name="Wolfe K.H."/>
        </authorList>
    </citation>
    <scope>NUCLEOTIDE SEQUENCE [LARGE SCALE GENOMIC DNA]</scope>
    <source>
        <strain evidence="11">ATCC 76901 / BCRC 22586 / CBS 4309 / NBRC 1992 / NRRL Y-12630</strain>
    </source>
</reference>
<dbReference type="PANTHER" id="PTHR19211:SF14">
    <property type="entry name" value="ATP-BINDING CASSETTE SUB-FAMILY F MEMBER 1"/>
    <property type="match status" value="1"/>
</dbReference>
<dbReference type="GO" id="GO:0016973">
    <property type="term" value="P:poly(A)+ mRNA export from nucleus"/>
    <property type="evidence" value="ECO:0007669"/>
    <property type="project" value="EnsemblFungi"/>
</dbReference>
<feature type="compositionally biased region" description="Low complexity" evidence="7">
    <location>
        <begin position="56"/>
        <end position="68"/>
    </location>
</feature>
<keyword evidence="6" id="KW-0067">ATP-binding</keyword>
<dbReference type="GO" id="GO:0016887">
    <property type="term" value="F:ATP hydrolysis activity"/>
    <property type="evidence" value="ECO:0007669"/>
    <property type="project" value="EnsemblFungi"/>
</dbReference>
<proteinExistence type="inferred from homology"/>
<dbReference type="InterPro" id="IPR056891">
    <property type="entry name" value="NEW1_HB"/>
</dbReference>
<accession>G0VEI5</accession>
<evidence type="ECO:0000256" key="2">
    <source>
        <dbReference type="ARBA" id="ARBA00011054"/>
    </source>
</evidence>
<dbReference type="InterPro" id="IPR050611">
    <property type="entry name" value="ABCF"/>
</dbReference>
<dbReference type="Pfam" id="PF24987">
    <property type="entry name" value="HEAT_EF3_N"/>
    <property type="match status" value="1"/>
</dbReference>
<dbReference type="PROSITE" id="PS00211">
    <property type="entry name" value="ABC_TRANSPORTER_1"/>
    <property type="match status" value="2"/>
</dbReference>
<evidence type="ECO:0000259" key="9">
    <source>
        <dbReference type="PROSITE" id="PS50893"/>
    </source>
</evidence>
<dbReference type="AlphaFoldDB" id="G0VEI5"/>
<dbReference type="Gene3D" id="1.25.10.10">
    <property type="entry name" value="Leucine-rich Repeat Variant"/>
    <property type="match status" value="1"/>
</dbReference>
<feature type="region of interest" description="Disordered" evidence="7">
    <location>
        <begin position="46"/>
        <end position="68"/>
    </location>
</feature>
<dbReference type="InterPro" id="IPR017871">
    <property type="entry name" value="ABC_transporter-like_CS"/>
</dbReference>
<evidence type="ECO:0000256" key="1">
    <source>
        <dbReference type="ARBA" id="ARBA00004496"/>
    </source>
</evidence>
<dbReference type="InterPro" id="IPR003439">
    <property type="entry name" value="ABC_transporter-like_ATP-bd"/>
</dbReference>
<dbReference type="PANTHER" id="PTHR19211">
    <property type="entry name" value="ATP-BINDING TRANSPORT PROTEIN-RELATED"/>
    <property type="match status" value="1"/>
</dbReference>
<feature type="domain" description="ABC transporter" evidence="9">
    <location>
        <begin position="808"/>
        <end position="1125"/>
    </location>
</feature>
<dbReference type="GO" id="GO:0008079">
    <property type="term" value="F:translation termination factor activity"/>
    <property type="evidence" value="ECO:0007669"/>
    <property type="project" value="EnsemblFungi"/>
</dbReference>
<dbReference type="SUPFAM" id="SSF52540">
    <property type="entry name" value="P-loop containing nucleoside triphosphate hydrolases"/>
    <property type="match status" value="2"/>
</dbReference>
<dbReference type="eggNOG" id="KOG1242">
    <property type="taxonomic scope" value="Eukaryota"/>
</dbReference>
<evidence type="ECO:0000256" key="7">
    <source>
        <dbReference type="SAM" id="MobiDB-lite"/>
    </source>
</evidence>
<dbReference type="InterPro" id="IPR011989">
    <property type="entry name" value="ARM-like"/>
</dbReference>
<dbReference type="FunFam" id="3.40.50.300:FF:000193">
    <property type="entry name" value="Probable Elongation factor 3"/>
    <property type="match status" value="1"/>
</dbReference>
<dbReference type="GO" id="GO:0005524">
    <property type="term" value="F:ATP binding"/>
    <property type="evidence" value="ECO:0007669"/>
    <property type="project" value="UniProtKB-KW"/>
</dbReference>
<dbReference type="GO" id="GO:0042274">
    <property type="term" value="P:ribosomal small subunit biogenesis"/>
    <property type="evidence" value="ECO:0007669"/>
    <property type="project" value="EnsemblFungi"/>
</dbReference>
<dbReference type="Pfam" id="PF24988">
    <property type="entry name" value="NEW1_HB"/>
    <property type="match status" value="1"/>
</dbReference>
<dbReference type="InterPro" id="IPR003593">
    <property type="entry name" value="AAA+_ATPase"/>
</dbReference>
<keyword evidence="5" id="KW-0547">Nucleotide-binding</keyword>
<dbReference type="CDD" id="cd18626">
    <property type="entry name" value="CD_eEF3"/>
    <property type="match status" value="1"/>
</dbReference>
<dbReference type="Proteomes" id="UP000001640">
    <property type="component" value="Chromosome 4"/>
</dbReference>
<feature type="compositionally biased region" description="Low complexity" evidence="7">
    <location>
        <begin position="106"/>
        <end position="125"/>
    </location>
</feature>
<dbReference type="eggNOG" id="KOG0062">
    <property type="taxonomic scope" value="Eukaryota"/>
</dbReference>
<dbReference type="Pfam" id="PF00385">
    <property type="entry name" value="Chromo"/>
    <property type="match status" value="1"/>
</dbReference>
<keyword evidence="4" id="KW-0677">Repeat</keyword>
<evidence type="ECO:0000256" key="4">
    <source>
        <dbReference type="ARBA" id="ARBA00022737"/>
    </source>
</evidence>
<dbReference type="KEGG" id="ncs:NCAS_0D03950"/>
<dbReference type="CDD" id="cd03221">
    <property type="entry name" value="ABCF_EF-3"/>
    <property type="match status" value="1"/>
</dbReference>
<dbReference type="SMART" id="SM00382">
    <property type="entry name" value="AAA"/>
    <property type="match status" value="2"/>
</dbReference>
<dbReference type="STRING" id="1064592.G0VEI5"/>
<reference key="2">
    <citation type="submission" date="2011-08" db="EMBL/GenBank/DDBJ databases">
        <title>Genome sequence of Naumovozyma castellii.</title>
        <authorList>
            <person name="Gordon J.L."/>
            <person name="Armisen D."/>
            <person name="Proux-Wera E."/>
            <person name="OhEigeartaigh S.S."/>
            <person name="Byrne K.P."/>
            <person name="Wolfe K.H."/>
        </authorList>
    </citation>
    <scope>NUCLEOTIDE SEQUENCE</scope>
    <source>
        <strain>Type strain:CBS 4309</strain>
    </source>
</reference>
<feature type="region of interest" description="Disordered" evidence="7">
    <location>
        <begin position="1"/>
        <end position="23"/>
    </location>
</feature>
<keyword evidence="11" id="KW-1185">Reference proteome</keyword>
<dbReference type="PROSITE" id="PS50893">
    <property type="entry name" value="ABC_TRANSPORTER_2"/>
    <property type="match status" value="2"/>
</dbReference>
<feature type="region of interest" description="Disordered" evidence="7">
    <location>
        <begin position="1120"/>
        <end position="1140"/>
    </location>
</feature>
<dbReference type="InterPro" id="IPR000953">
    <property type="entry name" value="Chromo/chromo_shadow_dom"/>
</dbReference>
<comment type="subcellular location">
    <subcellularLocation>
        <location evidence="1">Cytoplasm</location>
    </subcellularLocation>
</comment>
<evidence type="ECO:0000256" key="3">
    <source>
        <dbReference type="ARBA" id="ARBA00022490"/>
    </source>
</evidence>
<organism evidence="10 11">
    <name type="scientific">Naumovozyma castellii</name>
    <name type="common">Yeast</name>
    <name type="synonym">Saccharomyces castellii</name>
    <dbReference type="NCBI Taxonomy" id="27288"/>
    <lineage>
        <taxon>Eukaryota</taxon>
        <taxon>Fungi</taxon>
        <taxon>Dikarya</taxon>
        <taxon>Ascomycota</taxon>
        <taxon>Saccharomycotina</taxon>
        <taxon>Saccharomycetes</taxon>
        <taxon>Saccharomycetales</taxon>
        <taxon>Saccharomycetaceae</taxon>
        <taxon>Naumovozyma</taxon>
    </lineage>
</organism>
<dbReference type="OrthoDB" id="2110130at2759"/>
<dbReference type="InterPro" id="IPR023780">
    <property type="entry name" value="Chromo_domain"/>
</dbReference>
<dbReference type="FunFam" id="2.40.50.990:FF:000002">
    <property type="entry name" value="mRNA export factor elf1"/>
    <property type="match status" value="1"/>
</dbReference>
<dbReference type="InterPro" id="IPR016024">
    <property type="entry name" value="ARM-type_fold"/>
</dbReference>
<sequence length="1190" mass="132767">MPPKKFQNLDDFLDHQPKDPNMVPSPFGGVFNKTTNYQQQRTLNKQGQYPKSHNHQQNWNQGTNYQQGGYQNNYQAGAYQQGGYQNYNQAGAYQNNTVPVSSYKQSTVTPTQSGTPTPSASSTSLTSLNNKLADLALTPVSLILTKIPECANITECKAQIKLVIEQFQNVESETGNSSTKIEAWNITDVLGKFSKPKNPPLVRESAMVLITKLAQLYINKSPQEAHLLPLFSYALDAAAEKDNTVKRAGQHAIDSLLASFPVESLTSYVLPEILNYLASGAKWQSKLAALAVVDRIREDSPNDLLELTFKQAVPILTDVTTDFKPELAKQGYKTLLDYVSILDNLDLAPRYKLIVDTLQDPTKVPESVKALSGVTFVAEVTEPALSLLVPILNRSLNLSSSSQEQLRQTVIVVENLTRLVNNRFEIESFIPLLLPGVQKVVDTASLPEVRELAGKALAVLRGDEQDLNDKEKFPGRLTIEQSKEFLLNHLKKLDVSSSILDDETVMDYLTKILTVQANVNDWTKLTEFLTNVLGESNKDFIEKEIIAGLRAIFHQEKAAHDENEGIEIVNTDFSLAYGSRMLLNKTNLRLLKGHRYGLCGRNGAGKSTLMRAIANGQLDGFPDKDTLRTCFVEHKLQGEEGDLDLVSFIALDEELQATSREEISNALEHVGFDEERRAQTVGSLSGGWKMKLELARAMLQKADILLLDEPTNHLDVSNVKWLQDYLLEHTDITSLIVSHDSGFLDTVCTDIIHYENKKLAYYKGNLADFVEQKPEAKSYYTLSDSNAQMHFPPPGILTGVKSNTRAVAKMTDVTFSYPGADKPSLSHVSCALSLSSRVAVLGPNGAGKSTLIKLLTGELVPQEGKVEKHPNLRIGYIAQHALEHVNQHKEKTANQYLQWRYQFGDDREVLLKESRKISEEEKEMMEKEMDVDDGRGARQIEAIVGRQKLKKSFQYEVKWKWWKPKYNSWVPRDVLIANGFEKLVQKFDDHEASREGLGYRELIPSVISKHFNDVGLDSEIADHTPLGSLSGGQLVKVVIAGAMWNNPHLLVLDEPTNYLDRDSLGALAIAIRDWSGGVVMISHNNEFVGALCPEQWIVENGTMVTKGVKAVDQSRFEDGGNANAVGLNPKPTASVTDDDSPANIKVKQRKKKMTRNDKKLQAERRRLRYIDWLSSPKGTPKPVDTDDEED</sequence>
<dbReference type="Gene3D" id="2.40.50.990">
    <property type="match status" value="1"/>
</dbReference>
<evidence type="ECO:0000313" key="10">
    <source>
        <dbReference type="EMBL" id="CCC69976.1"/>
    </source>
</evidence>
<feature type="region of interest" description="Disordered" evidence="7">
    <location>
        <begin position="1171"/>
        <end position="1190"/>
    </location>
</feature>
<evidence type="ECO:0000256" key="5">
    <source>
        <dbReference type="ARBA" id="ARBA00022741"/>
    </source>
</evidence>
<dbReference type="InParanoid" id="G0VEI5"/>
<dbReference type="GeneID" id="96903582"/>
<dbReference type="SMART" id="SM00298">
    <property type="entry name" value="CHROMO"/>
    <property type="match status" value="1"/>
</dbReference>
<dbReference type="GO" id="GO:0005737">
    <property type="term" value="C:cytoplasm"/>
    <property type="evidence" value="ECO:0007669"/>
    <property type="project" value="UniProtKB-SubCell"/>
</dbReference>
<dbReference type="GO" id="GO:0006449">
    <property type="term" value="P:regulation of translational termination"/>
    <property type="evidence" value="ECO:0007669"/>
    <property type="project" value="EnsemblFungi"/>
</dbReference>
<protein>
    <submittedName>
        <fullName evidence="10">Uncharacterized protein</fullName>
    </submittedName>
</protein>
<dbReference type="InterPro" id="IPR027417">
    <property type="entry name" value="P-loop_NTPase"/>
</dbReference>
<dbReference type="SUPFAM" id="SSF48371">
    <property type="entry name" value="ARM repeat"/>
    <property type="match status" value="1"/>
</dbReference>
<dbReference type="OMA" id="EDHRKFG"/>
<feature type="domain" description="Chromo" evidence="8">
    <location>
        <begin position="938"/>
        <end position="999"/>
    </location>
</feature>
<dbReference type="Gene3D" id="3.40.50.300">
    <property type="entry name" value="P-loop containing nucleotide triphosphate hydrolases"/>
    <property type="match status" value="2"/>
</dbReference>
<dbReference type="EMBL" id="HE576755">
    <property type="protein sequence ID" value="CCC69976.1"/>
    <property type="molecule type" value="Genomic_DNA"/>
</dbReference>
<dbReference type="PROSITE" id="PS50013">
    <property type="entry name" value="CHROMO_2"/>
    <property type="match status" value="1"/>
</dbReference>
<evidence type="ECO:0000313" key="11">
    <source>
        <dbReference type="Proteomes" id="UP000001640"/>
    </source>
</evidence>
<dbReference type="Pfam" id="PF24984">
    <property type="entry name" value="HEAT_EF3_GNC1"/>
    <property type="match status" value="1"/>
</dbReference>
<dbReference type="HOGENOM" id="CLU_002848_0_1_1"/>
<dbReference type="Pfam" id="PF00005">
    <property type="entry name" value="ABC_tran"/>
    <property type="match status" value="2"/>
</dbReference>
<evidence type="ECO:0000259" key="8">
    <source>
        <dbReference type="PROSITE" id="PS50013"/>
    </source>
</evidence>
<keyword evidence="3" id="KW-0963">Cytoplasm</keyword>
<comment type="similarity">
    <text evidence="2">Belongs to the ABC transporter superfamily. ABCF family. EF3 subfamily.</text>
</comment>
<gene>
    <name evidence="10" type="primary">NCAS0D03950</name>
    <name evidence="10" type="ordered locus">NCAS_0D03950</name>
</gene>
<dbReference type="InterPro" id="IPR015688">
    <property type="entry name" value="eEF3_ABC2_chromodomain-like"/>
</dbReference>
<dbReference type="RefSeq" id="XP_003676337.1">
    <property type="nucleotide sequence ID" value="XM_003676289.1"/>
</dbReference>